<organism evidence="1 2">
    <name type="scientific">Olsenella profusa F0195</name>
    <dbReference type="NCBI Taxonomy" id="1125712"/>
    <lineage>
        <taxon>Bacteria</taxon>
        <taxon>Bacillati</taxon>
        <taxon>Actinomycetota</taxon>
        <taxon>Coriobacteriia</taxon>
        <taxon>Coriobacteriales</taxon>
        <taxon>Atopobiaceae</taxon>
        <taxon>Olsenella</taxon>
    </lineage>
</organism>
<dbReference type="Proteomes" id="UP000016638">
    <property type="component" value="Unassembled WGS sequence"/>
</dbReference>
<dbReference type="AlphaFoldDB" id="U2TPY4"/>
<name>U2TPY4_9ACTN</name>
<evidence type="ECO:0000313" key="1">
    <source>
        <dbReference type="EMBL" id="ERL08500.1"/>
    </source>
</evidence>
<reference evidence="1 2" key="1">
    <citation type="submission" date="2013-08" db="EMBL/GenBank/DDBJ databases">
        <authorList>
            <person name="Durkin A.S."/>
            <person name="Haft D.R."/>
            <person name="McCorrison J."/>
            <person name="Torralba M."/>
            <person name="Gillis M."/>
            <person name="Haft D.H."/>
            <person name="Methe B."/>
            <person name="Sutton G."/>
            <person name="Nelson K.E."/>
        </authorList>
    </citation>
    <scope>NUCLEOTIDE SEQUENCE [LARGE SCALE GENOMIC DNA]</scope>
    <source>
        <strain evidence="1 2">F0195</strain>
    </source>
</reference>
<gene>
    <name evidence="1" type="ORF">HMPREF1316_2014</name>
</gene>
<dbReference type="eggNOG" id="ENOG502Z7RI">
    <property type="taxonomic scope" value="Bacteria"/>
</dbReference>
<dbReference type="RefSeq" id="WP_021726003.1">
    <property type="nucleotide sequence ID" value="NZ_AWEZ01000044.1"/>
</dbReference>
<keyword evidence="2" id="KW-1185">Reference proteome</keyword>
<evidence type="ECO:0000313" key="2">
    <source>
        <dbReference type="Proteomes" id="UP000016638"/>
    </source>
</evidence>
<protein>
    <submittedName>
        <fullName evidence="1">Uncharacterized protein</fullName>
    </submittedName>
</protein>
<dbReference type="EMBL" id="AWEZ01000044">
    <property type="protein sequence ID" value="ERL08500.1"/>
    <property type="molecule type" value="Genomic_DNA"/>
</dbReference>
<dbReference type="OrthoDB" id="3194795at2"/>
<dbReference type="PATRIC" id="fig|1125712.3.peg.1128"/>
<accession>U2TPY4</accession>
<comment type="caution">
    <text evidence="1">The sequence shown here is derived from an EMBL/GenBank/DDBJ whole genome shotgun (WGS) entry which is preliminary data.</text>
</comment>
<sequence>MADTNTQPAKPSNRTDLIREQLCNTRINLAPLDEPVDLAHARKVPLGQIASLGAVFASIPKAFRTATQTIASPDNGMYMRAFDAMGKPLSISQLQQFKGAGAGALGSTRVNGSFAQAHFYPAGPQTIKSSITMPVNPAMLAMGIALWQVNQKLDRIQKTVDEMFDYMRQHDRSEMRGNLQTLTDVLNGYSLNWDNQRYMNNAHMKVLDIKQDASQKMDLYHSQLEKKLADKAPIELRSKVRNRLDGVLDLLKDYQLATYIYVFASFLDPMIAENFRQDKLSDVQGRIESASVSYRKVYAQCYDAIKHSAKHAIDAVALGGLAAAGRFVGGAVAATPVGDATPIDEALKEGGDAVGKFNDSISSHLLQRLSETKPLDVLPFQENIELINTLYNEPSELLTDGENLYLLPTDTGA</sequence>
<proteinExistence type="predicted"/>